<organism evidence="11 12">
    <name type="scientific">Catenulispora subtropica</name>
    <dbReference type="NCBI Taxonomy" id="450798"/>
    <lineage>
        <taxon>Bacteria</taxon>
        <taxon>Bacillati</taxon>
        <taxon>Actinomycetota</taxon>
        <taxon>Actinomycetes</taxon>
        <taxon>Catenulisporales</taxon>
        <taxon>Catenulisporaceae</taxon>
        <taxon>Catenulispora</taxon>
    </lineage>
</organism>
<proteinExistence type="inferred from homology"/>
<dbReference type="InterPro" id="IPR051014">
    <property type="entry name" value="Cation_Transport_ATPase_IB"/>
</dbReference>
<dbReference type="Gene3D" id="1.20.120.520">
    <property type="entry name" value="nmb1532 protein domain like"/>
    <property type="match status" value="1"/>
</dbReference>
<dbReference type="Pfam" id="PF01814">
    <property type="entry name" value="Hemerythrin"/>
    <property type="match status" value="1"/>
</dbReference>
<evidence type="ECO:0000256" key="4">
    <source>
        <dbReference type="ARBA" id="ARBA00022723"/>
    </source>
</evidence>
<dbReference type="NCBIfam" id="TIGR01494">
    <property type="entry name" value="ATPase_P-type"/>
    <property type="match status" value="1"/>
</dbReference>
<name>A0ABN2R9I4_9ACTN</name>
<keyword evidence="8" id="KW-1003">Cell membrane</keyword>
<keyword evidence="5" id="KW-1278">Translocase</keyword>
<dbReference type="InterPro" id="IPR001757">
    <property type="entry name" value="P_typ_ATPase"/>
</dbReference>
<feature type="domain" description="P-type ATPase A" evidence="9">
    <location>
        <begin position="144"/>
        <end position="231"/>
    </location>
</feature>
<keyword evidence="4 8" id="KW-0479">Metal-binding</keyword>
<reference evidence="11 12" key="1">
    <citation type="journal article" date="2019" name="Int. J. Syst. Evol. Microbiol.">
        <title>The Global Catalogue of Microorganisms (GCM) 10K type strain sequencing project: providing services to taxonomists for standard genome sequencing and annotation.</title>
        <authorList>
            <consortium name="The Broad Institute Genomics Platform"/>
            <consortium name="The Broad Institute Genome Sequencing Center for Infectious Disease"/>
            <person name="Wu L."/>
            <person name="Ma J."/>
        </authorList>
    </citation>
    <scope>NUCLEOTIDE SEQUENCE [LARGE SCALE GENOMIC DNA]</scope>
    <source>
        <strain evidence="11 12">JCM 16013</strain>
    </source>
</reference>
<evidence type="ECO:0000256" key="1">
    <source>
        <dbReference type="ARBA" id="ARBA00004651"/>
    </source>
</evidence>
<feature type="transmembrane region" description="Helical" evidence="8">
    <location>
        <begin position="42"/>
        <end position="60"/>
    </location>
</feature>
<dbReference type="SUPFAM" id="SSF81653">
    <property type="entry name" value="Calcium ATPase, transduction domain A"/>
    <property type="match status" value="1"/>
</dbReference>
<dbReference type="EMBL" id="BAAAQM010000011">
    <property type="protein sequence ID" value="GAA1965753.1"/>
    <property type="molecule type" value="Genomic_DNA"/>
</dbReference>
<dbReference type="SFLD" id="SFLDF00027">
    <property type="entry name" value="p-type_atpase"/>
    <property type="match status" value="1"/>
</dbReference>
<dbReference type="Gene3D" id="3.40.50.1000">
    <property type="entry name" value="HAD superfamily/HAD-like"/>
    <property type="match status" value="1"/>
</dbReference>
<sequence>MEDTRSRLRSHSDQLILAAALCGLAAGGIAWCAGAHGAARWIWGGVAVLGALCSLAWVVGALRRKRLGADVIALLALIGTLLVHEELAGALITVMLASGRALETAAAGRARRDLRALLERAPRTVRRRVPAEPGPGGGRGAAPGVETVPAEAVQPGDVVIVGTGEVVPVDGALATATAVVDESALTGEPLPVEYWSGDRLRSGVVNAGAAFDLRAVSTAADGTYAGILRLVREAERAKAPAVRVADRIAAWFLPATLVVCALAWASSGEASRAVAVLVVATPCPLILAVPVAMVAGLSLTARRGVVVKGGGVLERLADVRTLIVDKTGTLTAGRPALGGVITAEDVAPGEVLRLAASLDQVSAHVLAAAVVRAAHERGLALSAPEDVEEVTGQGMRGRVDGHEVHIGKAAFAGDPGRAHWAETARRRSDADGALTVFVGVDGRAVGVLLFDDPVRPDSARTVRALRRGGITRVVMATGDRRPVAEAVGSVTGVDEVFAECTPESKAGLVRTEQARAVTGMVGDGVNDAPALALADVGVAVGAGGTTASSEAADVVLTVDRLERLAEAKAVARRTKRIALQSAGGGMALSGLAMLAAALGHLPAAWGALLQEGIDLAAILNALRVLRPADDAVRLDDRTQELARRFAAEHTAVWAVLDRMRAVADELADRPSRDDLRRVRQLHRDLVEDVLPHEEAEEELLYPAMAEALGGVDPMATMSRAHVEIQNQIRTLGTLVLRDDLDAADIASLRLTLYGLYAVLRLHTLQEEESYLSLADTAEPAA</sequence>
<feature type="transmembrane region" description="Helical" evidence="8">
    <location>
        <begin position="67"/>
        <end position="84"/>
    </location>
</feature>
<dbReference type="Pfam" id="PF00122">
    <property type="entry name" value="E1-E2_ATPase"/>
    <property type="match status" value="1"/>
</dbReference>
<evidence type="ECO:0000256" key="8">
    <source>
        <dbReference type="RuleBase" id="RU362081"/>
    </source>
</evidence>
<dbReference type="SFLD" id="SFLDS00003">
    <property type="entry name" value="Haloacid_Dehalogenase"/>
    <property type="match status" value="1"/>
</dbReference>
<dbReference type="Gene3D" id="3.40.1110.10">
    <property type="entry name" value="Calcium-transporting ATPase, cytoplasmic domain N"/>
    <property type="match status" value="1"/>
</dbReference>
<keyword evidence="8" id="KW-0067">ATP-binding</keyword>
<dbReference type="PROSITE" id="PS00154">
    <property type="entry name" value="ATPASE_E1_E2"/>
    <property type="match status" value="1"/>
</dbReference>
<dbReference type="InterPro" id="IPR018303">
    <property type="entry name" value="ATPase_P-typ_P_site"/>
</dbReference>
<dbReference type="SUPFAM" id="SSF56784">
    <property type="entry name" value="HAD-like"/>
    <property type="match status" value="1"/>
</dbReference>
<evidence type="ECO:0000259" key="10">
    <source>
        <dbReference type="Pfam" id="PF01814"/>
    </source>
</evidence>
<dbReference type="InterPro" id="IPR027256">
    <property type="entry name" value="P-typ_ATPase_IB"/>
</dbReference>
<evidence type="ECO:0000256" key="3">
    <source>
        <dbReference type="ARBA" id="ARBA00022692"/>
    </source>
</evidence>
<keyword evidence="3 8" id="KW-0812">Transmembrane</keyword>
<dbReference type="SFLD" id="SFLDG00002">
    <property type="entry name" value="C1.7:_P-type_atpase_like"/>
    <property type="match status" value="1"/>
</dbReference>
<keyword evidence="7 8" id="KW-0472">Membrane</keyword>
<dbReference type="PANTHER" id="PTHR48085:SF5">
    <property type="entry name" value="CADMIUM_ZINC-TRANSPORTING ATPASE HMA4-RELATED"/>
    <property type="match status" value="1"/>
</dbReference>
<dbReference type="InterPro" id="IPR008250">
    <property type="entry name" value="ATPase_P-typ_transduc_dom_A_sf"/>
</dbReference>
<evidence type="ECO:0000256" key="2">
    <source>
        <dbReference type="ARBA" id="ARBA00006024"/>
    </source>
</evidence>
<comment type="caution">
    <text evidence="11">The sequence shown here is derived from an EMBL/GenBank/DDBJ whole genome shotgun (WGS) entry which is preliminary data.</text>
</comment>
<accession>A0ABN2R9I4</accession>
<feature type="transmembrane region" description="Helical" evidence="8">
    <location>
        <begin position="577"/>
        <end position="598"/>
    </location>
</feature>
<keyword evidence="6 8" id="KW-1133">Transmembrane helix</keyword>
<dbReference type="Gene3D" id="2.70.150.10">
    <property type="entry name" value="Calcium-transporting ATPase, cytoplasmic transduction domain A"/>
    <property type="match status" value="1"/>
</dbReference>
<dbReference type="Proteomes" id="UP001499854">
    <property type="component" value="Unassembled WGS sequence"/>
</dbReference>
<dbReference type="InterPro" id="IPR059000">
    <property type="entry name" value="ATPase_P-type_domA"/>
</dbReference>
<evidence type="ECO:0000256" key="7">
    <source>
        <dbReference type="ARBA" id="ARBA00023136"/>
    </source>
</evidence>
<evidence type="ECO:0000256" key="6">
    <source>
        <dbReference type="ARBA" id="ARBA00022989"/>
    </source>
</evidence>
<comment type="subcellular location">
    <subcellularLocation>
        <location evidence="1">Cell membrane</location>
        <topology evidence="1">Multi-pass membrane protein</topology>
    </subcellularLocation>
</comment>
<evidence type="ECO:0000259" key="9">
    <source>
        <dbReference type="Pfam" id="PF00122"/>
    </source>
</evidence>
<evidence type="ECO:0000313" key="11">
    <source>
        <dbReference type="EMBL" id="GAA1965753.1"/>
    </source>
</evidence>
<feature type="domain" description="Hemerythrin-like" evidence="10">
    <location>
        <begin position="644"/>
        <end position="773"/>
    </location>
</feature>
<dbReference type="Pfam" id="PF00702">
    <property type="entry name" value="Hydrolase"/>
    <property type="match status" value="1"/>
</dbReference>
<feature type="transmembrane region" description="Helical" evidence="8">
    <location>
        <begin position="248"/>
        <end position="267"/>
    </location>
</feature>
<evidence type="ECO:0000256" key="5">
    <source>
        <dbReference type="ARBA" id="ARBA00022967"/>
    </source>
</evidence>
<dbReference type="CDD" id="cd12108">
    <property type="entry name" value="Hr-like"/>
    <property type="match status" value="1"/>
</dbReference>
<dbReference type="InterPro" id="IPR023214">
    <property type="entry name" value="HAD_sf"/>
</dbReference>
<protein>
    <submittedName>
        <fullName evidence="11">Heavy metal translocating P-type ATPase</fullName>
    </submittedName>
</protein>
<dbReference type="InterPro" id="IPR044492">
    <property type="entry name" value="P_typ_ATPase_HD_dom"/>
</dbReference>
<keyword evidence="12" id="KW-1185">Reference proteome</keyword>
<dbReference type="PRINTS" id="PR00120">
    <property type="entry name" value="HATPASE"/>
</dbReference>
<dbReference type="InterPro" id="IPR023299">
    <property type="entry name" value="ATPase_P-typ_cyto_dom_N"/>
</dbReference>
<keyword evidence="8" id="KW-0547">Nucleotide-binding</keyword>
<feature type="transmembrane region" description="Helical" evidence="8">
    <location>
        <begin position="273"/>
        <end position="299"/>
    </location>
</feature>
<dbReference type="NCBIfam" id="TIGR01525">
    <property type="entry name" value="ATPase-IB_hvy"/>
    <property type="match status" value="1"/>
</dbReference>
<dbReference type="InterPro" id="IPR012312">
    <property type="entry name" value="Hemerythrin-like"/>
</dbReference>
<dbReference type="SUPFAM" id="SSF81665">
    <property type="entry name" value="Calcium ATPase, transmembrane domain M"/>
    <property type="match status" value="1"/>
</dbReference>
<gene>
    <name evidence="11" type="ORF">GCM10009838_24170</name>
</gene>
<dbReference type="PRINTS" id="PR00119">
    <property type="entry name" value="CATATPASE"/>
</dbReference>
<dbReference type="RefSeq" id="WP_344657057.1">
    <property type="nucleotide sequence ID" value="NZ_BAAAQM010000011.1"/>
</dbReference>
<comment type="similarity">
    <text evidence="2 8">Belongs to the cation transport ATPase (P-type) (TC 3.A.3) family. Type IB subfamily.</text>
</comment>
<dbReference type="InterPro" id="IPR036412">
    <property type="entry name" value="HAD-like_sf"/>
</dbReference>
<dbReference type="PANTHER" id="PTHR48085">
    <property type="entry name" value="CADMIUM/ZINC-TRANSPORTING ATPASE HMA2-RELATED"/>
    <property type="match status" value="1"/>
</dbReference>
<evidence type="ECO:0000313" key="12">
    <source>
        <dbReference type="Proteomes" id="UP001499854"/>
    </source>
</evidence>
<dbReference type="InterPro" id="IPR023298">
    <property type="entry name" value="ATPase_P-typ_TM_dom_sf"/>
</dbReference>